<keyword evidence="1 3" id="KW-0378">Hydrolase</keyword>
<evidence type="ECO:0000259" key="2">
    <source>
        <dbReference type="SMART" id="SM00479"/>
    </source>
</evidence>
<evidence type="ECO:0000256" key="1">
    <source>
        <dbReference type="ARBA" id="ARBA00022839"/>
    </source>
</evidence>
<dbReference type="InterPro" id="IPR036397">
    <property type="entry name" value="RNaseH_sf"/>
</dbReference>
<accession>A0ABW5R9W8</accession>
<dbReference type="PANTHER" id="PTHR30231:SF41">
    <property type="entry name" value="DNA POLYMERASE III SUBUNIT EPSILON"/>
    <property type="match status" value="1"/>
</dbReference>
<comment type="caution">
    <text evidence="3">The sequence shown here is derived from an EMBL/GenBank/DDBJ whole genome shotgun (WGS) entry which is preliminary data.</text>
</comment>
<dbReference type="Proteomes" id="UP001597497">
    <property type="component" value="Unassembled WGS sequence"/>
</dbReference>
<dbReference type="SMART" id="SM00479">
    <property type="entry name" value="EXOIII"/>
    <property type="match status" value="1"/>
</dbReference>
<keyword evidence="4" id="KW-1185">Reference proteome</keyword>
<feature type="domain" description="Exonuclease" evidence="2">
    <location>
        <begin position="59"/>
        <end position="227"/>
    </location>
</feature>
<protein>
    <submittedName>
        <fullName evidence="3">Exonuclease domain-containing protein</fullName>
    </submittedName>
</protein>
<keyword evidence="1 3" id="KW-0540">Nuclease</keyword>
<dbReference type="NCBIfam" id="NF005836">
    <property type="entry name" value="PRK07740.1"/>
    <property type="match status" value="1"/>
</dbReference>
<dbReference type="SUPFAM" id="SSF53098">
    <property type="entry name" value="Ribonuclease H-like"/>
    <property type="match status" value="1"/>
</dbReference>
<reference evidence="4" key="1">
    <citation type="journal article" date="2019" name="Int. J. Syst. Evol. Microbiol.">
        <title>The Global Catalogue of Microorganisms (GCM) 10K type strain sequencing project: providing services to taxonomists for standard genome sequencing and annotation.</title>
        <authorList>
            <consortium name="The Broad Institute Genomics Platform"/>
            <consortium name="The Broad Institute Genome Sequencing Center for Infectious Disease"/>
            <person name="Wu L."/>
            <person name="Ma J."/>
        </authorList>
    </citation>
    <scope>NUCLEOTIDE SEQUENCE [LARGE SCALE GENOMIC DNA]</scope>
    <source>
        <strain evidence="4">KCTC 33676</strain>
    </source>
</reference>
<dbReference type="NCBIfam" id="TIGR00573">
    <property type="entry name" value="dnaq"/>
    <property type="match status" value="1"/>
</dbReference>
<name>A0ABW5R9W8_9BACL</name>
<keyword evidence="1 3" id="KW-0269">Exonuclease</keyword>
<dbReference type="EMBL" id="JBHUMM010000016">
    <property type="protein sequence ID" value="MFD2671852.1"/>
    <property type="molecule type" value="Genomic_DNA"/>
</dbReference>
<evidence type="ECO:0000313" key="3">
    <source>
        <dbReference type="EMBL" id="MFD2671852.1"/>
    </source>
</evidence>
<gene>
    <name evidence="3" type="ORF">ACFSUC_09550</name>
</gene>
<dbReference type="GO" id="GO:0004527">
    <property type="term" value="F:exonuclease activity"/>
    <property type="evidence" value="ECO:0007669"/>
    <property type="project" value="UniProtKB-KW"/>
</dbReference>
<dbReference type="InterPro" id="IPR012337">
    <property type="entry name" value="RNaseH-like_sf"/>
</dbReference>
<sequence length="242" mass="27390">MNEKPNTPGMWKLYKMGGITPAIAAAFGNQNAQQMAFIRSMMKEQRQSSLLNIPLYEMEGVIFDLETTGFMPAVDEIISVGAVWIQGGEIVPDRSFYTLVKPLRPIPEAIQQLTGIGNEDVRQAPPLIEVLQQFLQFVEQRILIAHGSGHDKQFLNAALWKTSRVRLTHTVLDTMMVGKWLKPELGSYGLDALLDAYGIPIGRRHHALEDSRMTAVLWQHYLSEMKQRQVHLLGDLYAYLSR</sequence>
<dbReference type="InterPro" id="IPR006054">
    <property type="entry name" value="DnaQ"/>
</dbReference>
<dbReference type="CDD" id="cd06127">
    <property type="entry name" value="DEDDh"/>
    <property type="match status" value="1"/>
</dbReference>
<dbReference type="Gene3D" id="3.30.420.10">
    <property type="entry name" value="Ribonuclease H-like superfamily/Ribonuclease H"/>
    <property type="match status" value="1"/>
</dbReference>
<proteinExistence type="predicted"/>
<evidence type="ECO:0000313" key="4">
    <source>
        <dbReference type="Proteomes" id="UP001597497"/>
    </source>
</evidence>
<dbReference type="PANTHER" id="PTHR30231">
    <property type="entry name" value="DNA POLYMERASE III SUBUNIT EPSILON"/>
    <property type="match status" value="1"/>
</dbReference>
<organism evidence="3 4">
    <name type="scientific">Marinicrinis sediminis</name>
    <dbReference type="NCBI Taxonomy" id="1652465"/>
    <lineage>
        <taxon>Bacteria</taxon>
        <taxon>Bacillati</taxon>
        <taxon>Bacillota</taxon>
        <taxon>Bacilli</taxon>
        <taxon>Bacillales</taxon>
        <taxon>Paenibacillaceae</taxon>
    </lineage>
</organism>
<dbReference type="RefSeq" id="WP_379929326.1">
    <property type="nucleotide sequence ID" value="NZ_JBHUMM010000016.1"/>
</dbReference>
<dbReference type="InterPro" id="IPR013520">
    <property type="entry name" value="Ribonucl_H"/>
</dbReference>
<dbReference type="Pfam" id="PF00929">
    <property type="entry name" value="RNase_T"/>
    <property type="match status" value="1"/>
</dbReference>